<gene>
    <name evidence="2" type="ORF">QCA50_000524</name>
</gene>
<proteinExistence type="predicted"/>
<evidence type="ECO:0000313" key="2">
    <source>
        <dbReference type="EMBL" id="KAK7695886.1"/>
    </source>
</evidence>
<dbReference type="Proteomes" id="UP001385951">
    <property type="component" value="Unassembled WGS sequence"/>
</dbReference>
<dbReference type="AlphaFoldDB" id="A0AAW0GQW4"/>
<feature type="region of interest" description="Disordered" evidence="1">
    <location>
        <begin position="11"/>
        <end position="52"/>
    </location>
</feature>
<dbReference type="EMBL" id="JASBNA010000001">
    <property type="protein sequence ID" value="KAK7695886.1"/>
    <property type="molecule type" value="Genomic_DNA"/>
</dbReference>
<accession>A0AAW0GQW4</accession>
<evidence type="ECO:0000256" key="1">
    <source>
        <dbReference type="SAM" id="MobiDB-lite"/>
    </source>
</evidence>
<protein>
    <submittedName>
        <fullName evidence="2">Uncharacterized protein</fullName>
    </submittedName>
</protein>
<name>A0AAW0GQW4_9APHY</name>
<keyword evidence="3" id="KW-1185">Reference proteome</keyword>
<reference evidence="2 3" key="1">
    <citation type="submission" date="2022-09" db="EMBL/GenBank/DDBJ databases">
        <authorList>
            <person name="Palmer J.M."/>
        </authorList>
    </citation>
    <scope>NUCLEOTIDE SEQUENCE [LARGE SCALE GENOMIC DNA]</scope>
    <source>
        <strain evidence="2 3">DSM 7382</strain>
    </source>
</reference>
<evidence type="ECO:0000313" key="3">
    <source>
        <dbReference type="Proteomes" id="UP001385951"/>
    </source>
</evidence>
<sequence length="52" mass="5815">MPYSYALALAPTPHNPHRRTPPHLPLIAPKGHSQRQSGMEIRTGNFTMVPLK</sequence>
<organism evidence="2 3">
    <name type="scientific">Cerrena zonata</name>
    <dbReference type="NCBI Taxonomy" id="2478898"/>
    <lineage>
        <taxon>Eukaryota</taxon>
        <taxon>Fungi</taxon>
        <taxon>Dikarya</taxon>
        <taxon>Basidiomycota</taxon>
        <taxon>Agaricomycotina</taxon>
        <taxon>Agaricomycetes</taxon>
        <taxon>Polyporales</taxon>
        <taxon>Cerrenaceae</taxon>
        <taxon>Cerrena</taxon>
    </lineage>
</organism>
<comment type="caution">
    <text evidence="2">The sequence shown here is derived from an EMBL/GenBank/DDBJ whole genome shotgun (WGS) entry which is preliminary data.</text>
</comment>